<evidence type="ECO:0000313" key="8">
    <source>
        <dbReference type="EMBL" id="PPB81654.1"/>
    </source>
</evidence>
<dbReference type="InterPro" id="IPR051311">
    <property type="entry name" value="DedA_domain"/>
</dbReference>
<keyword evidence="2" id="KW-1003">Cell membrane</keyword>
<proteinExistence type="predicted"/>
<keyword evidence="4 6" id="KW-1133">Transmembrane helix</keyword>
<evidence type="ECO:0000259" key="7">
    <source>
        <dbReference type="Pfam" id="PF09335"/>
    </source>
</evidence>
<comment type="caution">
    <text evidence="8">The sequence shown here is derived from an EMBL/GenBank/DDBJ whole genome shotgun (WGS) entry which is preliminary data.</text>
</comment>
<gene>
    <name evidence="8" type="ORF">LV82_00865</name>
</gene>
<dbReference type="Proteomes" id="UP000239736">
    <property type="component" value="Unassembled WGS sequence"/>
</dbReference>
<evidence type="ECO:0000256" key="5">
    <source>
        <dbReference type="ARBA" id="ARBA00023136"/>
    </source>
</evidence>
<organism evidence="8 9">
    <name type="scientific">Albidovulum inexpectatum</name>
    <dbReference type="NCBI Taxonomy" id="196587"/>
    <lineage>
        <taxon>Bacteria</taxon>
        <taxon>Pseudomonadati</taxon>
        <taxon>Pseudomonadota</taxon>
        <taxon>Alphaproteobacteria</taxon>
        <taxon>Rhodobacterales</taxon>
        <taxon>Paracoccaceae</taxon>
        <taxon>Albidovulum</taxon>
    </lineage>
</organism>
<keyword evidence="9" id="KW-1185">Reference proteome</keyword>
<feature type="transmembrane region" description="Helical" evidence="6">
    <location>
        <begin position="12"/>
        <end position="30"/>
    </location>
</feature>
<feature type="transmembrane region" description="Helical" evidence="6">
    <location>
        <begin position="172"/>
        <end position="192"/>
    </location>
</feature>
<feature type="transmembrane region" description="Helical" evidence="6">
    <location>
        <begin position="37"/>
        <end position="61"/>
    </location>
</feature>
<evidence type="ECO:0000256" key="4">
    <source>
        <dbReference type="ARBA" id="ARBA00022989"/>
    </source>
</evidence>
<name>A0A2S5JJH3_9RHOB</name>
<evidence type="ECO:0000256" key="6">
    <source>
        <dbReference type="SAM" id="Phobius"/>
    </source>
</evidence>
<evidence type="ECO:0000313" key="9">
    <source>
        <dbReference type="Proteomes" id="UP000239736"/>
    </source>
</evidence>
<keyword evidence="5 6" id="KW-0472">Membrane</keyword>
<dbReference type="EMBL" id="PRDS01000002">
    <property type="protein sequence ID" value="PPB81654.1"/>
    <property type="molecule type" value="Genomic_DNA"/>
</dbReference>
<evidence type="ECO:0000256" key="2">
    <source>
        <dbReference type="ARBA" id="ARBA00022475"/>
    </source>
</evidence>
<dbReference type="RefSeq" id="WP_170063349.1">
    <property type="nucleotide sequence ID" value="NZ_PRDS01000002.1"/>
</dbReference>
<evidence type="ECO:0000256" key="3">
    <source>
        <dbReference type="ARBA" id="ARBA00022692"/>
    </source>
</evidence>
<sequence>MTDWLLDSLTDYGTAALFAITFASCLALPVPASFAMLAAGAFAASGDLALLAALLAAFLGAVAGDQTGFALGRIGGPVLIARLSRGPRRRAALDRARAMLLHHGGKAIFLTRWLFSPVGPWANLAAGAGGMAWVRFTLAGILGEAVWVGLYTGAGWVFAGNLMAAYDLIGSTLGLIGALAAAILLGLWLNALRRRPSSGTLSHPR</sequence>
<protein>
    <submittedName>
        <fullName evidence="8">Membrane protein DedA with SNARE-associated domain</fullName>
    </submittedName>
</protein>
<dbReference type="Pfam" id="PF09335">
    <property type="entry name" value="VTT_dom"/>
    <property type="match status" value="1"/>
</dbReference>
<dbReference type="PANTHER" id="PTHR42709">
    <property type="entry name" value="ALKALINE PHOSPHATASE LIKE PROTEIN"/>
    <property type="match status" value="1"/>
</dbReference>
<comment type="subcellular location">
    <subcellularLocation>
        <location evidence="1">Cell membrane</location>
        <topology evidence="1">Multi-pass membrane protein</topology>
    </subcellularLocation>
</comment>
<feature type="transmembrane region" description="Helical" evidence="6">
    <location>
        <begin position="145"/>
        <end position="166"/>
    </location>
</feature>
<dbReference type="PANTHER" id="PTHR42709:SF6">
    <property type="entry name" value="UNDECAPRENYL PHOSPHATE TRANSPORTER A"/>
    <property type="match status" value="1"/>
</dbReference>
<keyword evidence="3 6" id="KW-0812">Transmembrane</keyword>
<evidence type="ECO:0000256" key="1">
    <source>
        <dbReference type="ARBA" id="ARBA00004651"/>
    </source>
</evidence>
<dbReference type="InterPro" id="IPR032816">
    <property type="entry name" value="VTT_dom"/>
</dbReference>
<reference evidence="8 9" key="1">
    <citation type="submission" date="2018-01" db="EMBL/GenBank/DDBJ databases">
        <title>Genomic Encyclopedia of Archaeal and Bacterial Type Strains, Phase II (KMG-II): from individual species to whole genera.</title>
        <authorList>
            <person name="Goeker M."/>
        </authorList>
    </citation>
    <scope>NUCLEOTIDE SEQUENCE [LARGE SCALE GENOMIC DNA]</scope>
    <source>
        <strain evidence="8 9">DSM 12048</strain>
    </source>
</reference>
<dbReference type="GO" id="GO:0005886">
    <property type="term" value="C:plasma membrane"/>
    <property type="evidence" value="ECO:0007669"/>
    <property type="project" value="UniProtKB-SubCell"/>
</dbReference>
<feature type="domain" description="VTT" evidence="7">
    <location>
        <begin position="30"/>
        <end position="156"/>
    </location>
</feature>
<accession>A0A2S5JJH3</accession>
<dbReference type="AlphaFoldDB" id="A0A2S5JJH3"/>